<keyword evidence="4" id="KW-0233">DNA recombination</keyword>
<dbReference type="InterPro" id="IPR011010">
    <property type="entry name" value="DNA_brk_join_enz"/>
</dbReference>
<dbReference type="InterPro" id="IPR044068">
    <property type="entry name" value="CB"/>
</dbReference>
<reference evidence="9" key="1">
    <citation type="submission" date="2019-08" db="EMBL/GenBank/DDBJ databases">
        <authorList>
            <person name="Kucharzyk K."/>
            <person name="Murdoch R.W."/>
            <person name="Higgins S."/>
            <person name="Loffler F."/>
        </authorList>
    </citation>
    <scope>NUCLEOTIDE SEQUENCE</scope>
</reference>
<dbReference type="InterPro" id="IPR050808">
    <property type="entry name" value="Phage_Integrase"/>
</dbReference>
<evidence type="ECO:0000259" key="7">
    <source>
        <dbReference type="PROSITE" id="PS51898"/>
    </source>
</evidence>
<dbReference type="GO" id="GO:0015074">
    <property type="term" value="P:DNA integration"/>
    <property type="evidence" value="ECO:0007669"/>
    <property type="project" value="UniProtKB-KW"/>
</dbReference>
<dbReference type="InterPro" id="IPR013762">
    <property type="entry name" value="Integrase-like_cat_sf"/>
</dbReference>
<protein>
    <submittedName>
        <fullName evidence="9">Prophage integrase IntA</fullName>
    </submittedName>
</protein>
<accession>A0A644UMD7</accession>
<dbReference type="InterPro" id="IPR038488">
    <property type="entry name" value="Integrase_DNA-bd_sf"/>
</dbReference>
<comment type="caution">
    <text evidence="9">The sequence shown here is derived from an EMBL/GenBank/DDBJ whole genome shotgun (WGS) entry which is preliminary data.</text>
</comment>
<evidence type="ECO:0000259" key="8">
    <source>
        <dbReference type="PROSITE" id="PS51900"/>
    </source>
</evidence>
<dbReference type="Gene3D" id="3.30.160.390">
    <property type="entry name" value="Integrase, DNA-binding domain"/>
    <property type="match status" value="1"/>
</dbReference>
<dbReference type="AlphaFoldDB" id="A0A644UMD7"/>
<dbReference type="GO" id="GO:0006310">
    <property type="term" value="P:DNA recombination"/>
    <property type="evidence" value="ECO:0007669"/>
    <property type="project" value="UniProtKB-KW"/>
</dbReference>
<comment type="similarity">
    <text evidence="1">Belongs to the 'phage' integrase family.</text>
</comment>
<dbReference type="InterPro" id="IPR053876">
    <property type="entry name" value="Phage_int_M"/>
</dbReference>
<evidence type="ECO:0000256" key="2">
    <source>
        <dbReference type="ARBA" id="ARBA00022908"/>
    </source>
</evidence>
<keyword evidence="6" id="KW-1160">Virus entry into host cell</keyword>
<feature type="domain" description="Core-binding (CB)" evidence="8">
    <location>
        <begin position="99"/>
        <end position="182"/>
    </location>
</feature>
<dbReference type="InterPro" id="IPR010998">
    <property type="entry name" value="Integrase_recombinase_N"/>
</dbReference>
<dbReference type="PROSITE" id="PS51900">
    <property type="entry name" value="CB"/>
    <property type="match status" value="1"/>
</dbReference>
<dbReference type="PANTHER" id="PTHR30629:SF2">
    <property type="entry name" value="PROPHAGE INTEGRASE INTS-RELATED"/>
    <property type="match status" value="1"/>
</dbReference>
<dbReference type="PANTHER" id="PTHR30629">
    <property type="entry name" value="PROPHAGE INTEGRASE"/>
    <property type="match status" value="1"/>
</dbReference>
<sequence>MSNINLLKDIQVKQAKPKEKAYFLNDGSGLRLNVTVDNKKIWEFRYTLNGKRRITTFQTYPKISLIQARKKRDEYNDLIFSNIDPIDYIKEQKEKSAIEDKSDFKNIFYNWWEKEENRSAKAQHEWKKVRFENDVLPHIGNKKIKDIKIQDIVETLINKSKTSPETANRLFSYLKSIYSFAILQGYIDKNILLEVNKNHFLVTQKVKHFPKITDIENLKDLVNNIYNYKGHYSVKNALKTVLHLPLRATNLCSLKWEYIDFDNKVLTIPRKLMKVKDKNFDDFKMPLSEELINIFKEQKDLTGYQTWVFLGTNHRTSINVESPNKALKIMGFDDEENGKKITLHGFRGTFRSMIETLDVNNQFSFEIKERALDHQESSKVVRAYAHKADYIKQLSLLMDYWSDFIISLKTKN</sequence>
<dbReference type="Gene3D" id="1.10.443.10">
    <property type="entry name" value="Intergrase catalytic core"/>
    <property type="match status" value="1"/>
</dbReference>
<evidence type="ECO:0000313" key="9">
    <source>
        <dbReference type="EMBL" id="MPL79922.1"/>
    </source>
</evidence>
<evidence type="ECO:0000256" key="4">
    <source>
        <dbReference type="ARBA" id="ARBA00023172"/>
    </source>
</evidence>
<dbReference type="Gene3D" id="1.10.150.130">
    <property type="match status" value="1"/>
</dbReference>
<feature type="domain" description="Tyr recombinase" evidence="7">
    <location>
        <begin position="208"/>
        <end position="398"/>
    </location>
</feature>
<evidence type="ECO:0000256" key="6">
    <source>
        <dbReference type="ARBA" id="ARBA00023296"/>
    </source>
</evidence>
<organism evidence="9">
    <name type="scientific">bioreactor metagenome</name>
    <dbReference type="NCBI Taxonomy" id="1076179"/>
    <lineage>
        <taxon>unclassified sequences</taxon>
        <taxon>metagenomes</taxon>
        <taxon>ecological metagenomes</taxon>
    </lineage>
</organism>
<keyword evidence="3" id="KW-0238">DNA-binding</keyword>
<dbReference type="SUPFAM" id="SSF56349">
    <property type="entry name" value="DNA breaking-rejoining enzymes"/>
    <property type="match status" value="1"/>
</dbReference>
<evidence type="ECO:0000256" key="3">
    <source>
        <dbReference type="ARBA" id="ARBA00023125"/>
    </source>
</evidence>
<dbReference type="GO" id="GO:0003677">
    <property type="term" value="F:DNA binding"/>
    <property type="evidence" value="ECO:0007669"/>
    <property type="project" value="UniProtKB-KW"/>
</dbReference>
<dbReference type="GO" id="GO:0075713">
    <property type="term" value="P:establishment of integrated proviral latency"/>
    <property type="evidence" value="ECO:0007669"/>
    <property type="project" value="UniProtKB-KW"/>
</dbReference>
<evidence type="ECO:0000256" key="1">
    <source>
        <dbReference type="ARBA" id="ARBA00008857"/>
    </source>
</evidence>
<name>A0A644UMD7_9ZZZZ</name>
<dbReference type="InterPro" id="IPR002104">
    <property type="entry name" value="Integrase_catalytic"/>
</dbReference>
<dbReference type="GO" id="GO:0046718">
    <property type="term" value="P:symbiont entry into host cell"/>
    <property type="evidence" value="ECO:0007669"/>
    <property type="project" value="UniProtKB-KW"/>
</dbReference>
<dbReference type="PROSITE" id="PS51898">
    <property type="entry name" value="TYR_RECOMBINASE"/>
    <property type="match status" value="1"/>
</dbReference>
<proteinExistence type="inferred from homology"/>
<dbReference type="EMBL" id="VSSQ01000132">
    <property type="protein sequence ID" value="MPL79922.1"/>
    <property type="molecule type" value="Genomic_DNA"/>
</dbReference>
<gene>
    <name evidence="9" type="primary">intA_2</name>
    <name evidence="9" type="ORF">SDC9_25810</name>
</gene>
<keyword evidence="2" id="KW-0229">DNA integration</keyword>
<evidence type="ECO:0000256" key="5">
    <source>
        <dbReference type="ARBA" id="ARBA00023195"/>
    </source>
</evidence>
<dbReference type="Pfam" id="PF22022">
    <property type="entry name" value="Phage_int_M"/>
    <property type="match status" value="1"/>
</dbReference>
<dbReference type="InterPro" id="IPR025166">
    <property type="entry name" value="Integrase_DNA_bind_dom"/>
</dbReference>
<keyword evidence="5" id="KW-1179">Viral genome integration</keyword>
<dbReference type="CDD" id="cd00801">
    <property type="entry name" value="INT_P4_C"/>
    <property type="match status" value="1"/>
</dbReference>
<dbReference type="Pfam" id="PF13356">
    <property type="entry name" value="Arm-DNA-bind_3"/>
    <property type="match status" value="1"/>
</dbReference>
<dbReference type="Pfam" id="PF00589">
    <property type="entry name" value="Phage_integrase"/>
    <property type="match status" value="1"/>
</dbReference>
<dbReference type="GO" id="GO:0044826">
    <property type="term" value="P:viral genome integration into host DNA"/>
    <property type="evidence" value="ECO:0007669"/>
    <property type="project" value="UniProtKB-KW"/>
</dbReference>